<feature type="coiled-coil region" evidence="1">
    <location>
        <begin position="1"/>
        <end position="28"/>
    </location>
</feature>
<evidence type="ECO:0000259" key="2">
    <source>
        <dbReference type="Pfam" id="PF12867"/>
    </source>
</evidence>
<evidence type="ECO:0000256" key="1">
    <source>
        <dbReference type="SAM" id="Coils"/>
    </source>
</evidence>
<dbReference type="InterPro" id="IPR024775">
    <property type="entry name" value="DinB-like"/>
</dbReference>
<organism evidence="3 4">
    <name type="scientific">Tunturiibacter lichenicola</name>
    <dbReference type="NCBI Taxonomy" id="2051959"/>
    <lineage>
        <taxon>Bacteria</taxon>
        <taxon>Pseudomonadati</taxon>
        <taxon>Acidobacteriota</taxon>
        <taxon>Terriglobia</taxon>
        <taxon>Terriglobales</taxon>
        <taxon>Acidobacteriaceae</taxon>
        <taxon>Tunturiibacter</taxon>
    </lineage>
</organism>
<comment type="caution">
    <text evidence="3">The sequence shown here is derived from an EMBL/GenBank/DDBJ whole genome shotgun (WGS) entry which is preliminary data.</text>
</comment>
<dbReference type="Pfam" id="PF12867">
    <property type="entry name" value="DinB_2"/>
    <property type="match status" value="1"/>
</dbReference>
<sequence length="189" mass="21496">MTELLSDIVNLQEQLDAAERDARLLMQNLSDERGCWRAEADSWSVAQCLDHLATANEVYLSAMKGPAIRARTAGQMRRRPALPGFVGRWFVKKMEPSLKESFKMKAPRKIKPDSSSLLADAFDRFLRSQNEIRDYIRDNADLDLAAIRFPNPLVPGIRFSIATGLHVISAHERRHLRQAWGVRRAAEAR</sequence>
<proteinExistence type="predicted"/>
<dbReference type="InterPro" id="IPR034660">
    <property type="entry name" value="DinB/YfiT-like"/>
</dbReference>
<dbReference type="SUPFAM" id="SSF109854">
    <property type="entry name" value="DinB/YfiT-like putative metalloenzymes"/>
    <property type="match status" value="1"/>
</dbReference>
<dbReference type="Gene3D" id="1.20.120.450">
    <property type="entry name" value="dinb family like domain"/>
    <property type="match status" value="1"/>
</dbReference>
<keyword evidence="1" id="KW-0175">Coiled coil</keyword>
<protein>
    <recommendedName>
        <fullName evidence="2">DinB-like domain-containing protein</fullName>
    </recommendedName>
</protein>
<dbReference type="EMBL" id="JACCCV010000002">
    <property type="protein sequence ID" value="NYF54004.1"/>
    <property type="molecule type" value="Genomic_DNA"/>
</dbReference>
<feature type="domain" description="DinB-like" evidence="2">
    <location>
        <begin position="14"/>
        <end position="179"/>
    </location>
</feature>
<accession>A0A7Y9NR48</accession>
<name>A0A7Y9NR48_9BACT</name>
<evidence type="ECO:0000313" key="4">
    <source>
        <dbReference type="Proteomes" id="UP000534186"/>
    </source>
</evidence>
<evidence type="ECO:0000313" key="3">
    <source>
        <dbReference type="EMBL" id="NYF54004.1"/>
    </source>
</evidence>
<reference evidence="3 4" key="1">
    <citation type="submission" date="2020-07" db="EMBL/GenBank/DDBJ databases">
        <title>Genomic Encyclopedia of Type Strains, Phase IV (KMG-V): Genome sequencing to study the core and pangenomes of soil and plant-associated prokaryotes.</title>
        <authorList>
            <person name="Whitman W."/>
        </authorList>
    </citation>
    <scope>NUCLEOTIDE SEQUENCE [LARGE SCALE GENOMIC DNA]</scope>
    <source>
        <strain evidence="3 4">M8UP30</strain>
    </source>
</reference>
<dbReference type="Proteomes" id="UP000534186">
    <property type="component" value="Unassembled WGS sequence"/>
</dbReference>
<dbReference type="AlphaFoldDB" id="A0A7Y9NR48"/>
<gene>
    <name evidence="3" type="ORF">HDF12_004403</name>
</gene>